<reference evidence="3" key="1">
    <citation type="submission" date="2016-10" db="EMBL/GenBank/DDBJ databases">
        <authorList>
            <person name="Varghese N."/>
            <person name="Submissions S."/>
        </authorList>
    </citation>
    <scope>NUCLEOTIDE SEQUENCE [LARGE SCALE GENOMIC DNA]</scope>
    <source>
        <strain evidence="3">BL9</strain>
    </source>
</reference>
<dbReference type="EMBL" id="FMVM01000010">
    <property type="protein sequence ID" value="SCY83752.1"/>
    <property type="molecule type" value="Genomic_DNA"/>
</dbReference>
<sequence>MAIEVFNRYESKYLLTDEQYQHFYNDLLHYMELDAYNKKHEFYSISNLYFDTPQDSLIRASLSKPKYKEKLRLRAYGVPEENAKVYLEIKKKVFGLVNKRRTALKLDEAYDFVRSGQAPELADYMNPQVLEEIKYFLRLYDLEPKVYLAYERKALFDKNSRDLRITFDTNIRSRRYDLKLEQGDYGEPLVKDGRWLMEVKAEKTVPIWLSQLLSEHGLYRTGFSKYGNEYRHLVRTTNLNYQNERELIPGTDFNPNDAAPAASQEKLIIERERALYA</sequence>
<protein>
    <submittedName>
        <fullName evidence="2">VTC domain-containing protein</fullName>
    </submittedName>
</protein>
<dbReference type="GO" id="GO:0006799">
    <property type="term" value="P:polyphosphate biosynthetic process"/>
    <property type="evidence" value="ECO:0007669"/>
    <property type="project" value="UniProtKB-ARBA"/>
</dbReference>
<organism evidence="2 3">
    <name type="scientific">Paenibacillus polysaccharolyticus</name>
    <dbReference type="NCBI Taxonomy" id="582692"/>
    <lineage>
        <taxon>Bacteria</taxon>
        <taxon>Bacillati</taxon>
        <taxon>Bacillota</taxon>
        <taxon>Bacilli</taxon>
        <taxon>Bacillales</taxon>
        <taxon>Paenibacillaceae</taxon>
        <taxon>Paenibacillus</taxon>
    </lineage>
</organism>
<dbReference type="Proteomes" id="UP000198538">
    <property type="component" value="Unassembled WGS sequence"/>
</dbReference>
<proteinExistence type="predicted"/>
<dbReference type="InterPro" id="IPR042267">
    <property type="entry name" value="VTC_sf"/>
</dbReference>
<feature type="domain" description="VTC" evidence="1">
    <location>
        <begin position="7"/>
        <end position="233"/>
    </location>
</feature>
<dbReference type="AlphaFoldDB" id="A0A1G5J641"/>
<dbReference type="Gene3D" id="3.20.100.30">
    <property type="entry name" value="VTC, catalytic tunnel domain"/>
    <property type="match status" value="1"/>
</dbReference>
<dbReference type="STRING" id="582692.SAMN05720606_11089"/>
<gene>
    <name evidence="2" type="ORF">SAMN05720606_11089</name>
</gene>
<dbReference type="CDD" id="cd07750">
    <property type="entry name" value="PolyPPase_VTC_like"/>
    <property type="match status" value="1"/>
</dbReference>
<dbReference type="RefSeq" id="WP_090921493.1">
    <property type="nucleotide sequence ID" value="NZ_FMVM01000010.1"/>
</dbReference>
<dbReference type="Pfam" id="PF09359">
    <property type="entry name" value="VTC"/>
    <property type="match status" value="1"/>
</dbReference>
<keyword evidence="3" id="KW-1185">Reference proteome</keyword>
<dbReference type="InterPro" id="IPR018966">
    <property type="entry name" value="VTC_domain"/>
</dbReference>
<name>A0A1G5J641_9BACL</name>
<evidence type="ECO:0000313" key="2">
    <source>
        <dbReference type="EMBL" id="SCY83752.1"/>
    </source>
</evidence>
<evidence type="ECO:0000259" key="1">
    <source>
        <dbReference type="Pfam" id="PF09359"/>
    </source>
</evidence>
<accession>A0A1G5J641</accession>
<evidence type="ECO:0000313" key="3">
    <source>
        <dbReference type="Proteomes" id="UP000198538"/>
    </source>
</evidence>